<dbReference type="Proteomes" id="UP000321121">
    <property type="component" value="Unassembled WGS sequence"/>
</dbReference>
<reference evidence="3 4" key="1">
    <citation type="submission" date="2019-07" db="EMBL/GenBank/DDBJ databases">
        <title>Whole genome shotgun sequence of Halomonas halophila NBRC 102604.</title>
        <authorList>
            <person name="Hosoyama A."/>
            <person name="Uohara A."/>
            <person name="Ohji S."/>
            <person name="Ichikawa N."/>
        </authorList>
    </citation>
    <scope>NUCLEOTIDE SEQUENCE [LARGE SCALE GENOMIC DNA]</scope>
    <source>
        <strain evidence="3 4">NBRC 102604</strain>
    </source>
</reference>
<accession>A0ABQ0U670</accession>
<dbReference type="PANTHER" id="PTHR33376">
    <property type="match status" value="1"/>
</dbReference>
<evidence type="ECO:0000256" key="2">
    <source>
        <dbReference type="SAM" id="SignalP"/>
    </source>
</evidence>
<organism evidence="3 4">
    <name type="scientific">Halomonas halophila</name>
    <dbReference type="NCBI Taxonomy" id="29573"/>
    <lineage>
        <taxon>Bacteria</taxon>
        <taxon>Pseudomonadati</taxon>
        <taxon>Pseudomonadota</taxon>
        <taxon>Gammaproteobacteria</taxon>
        <taxon>Oceanospirillales</taxon>
        <taxon>Halomonadaceae</taxon>
        <taxon>Halomonas</taxon>
    </lineage>
</organism>
<sequence>MAASPKRPQGARSSRLAAPLLALGLAASVPAQAADMDFSNEYNASSIHAEGDAWFIDRVETLTDGEVDITLHTGGALGFRSGDHFYAVADNAVQIADSLSGTLGGIDPIFLLSSLPFLADDVDAAHRLYEIARPEYAKVFEDNDQILLYASPWPASGIWAEEPITSMEALEGLKIRSYDRNGTATLVSAGASPVKLSWADVVPQLATGGIEAVLTSAEAGANGSFWEHLSDFSAIQYAVPLNMVHMNRDAFESLSEEDQQAVLQAAEETDAHNWEVVKQRVAENYAQLEEHGIDIHDPVPAEFQAALAEAAQPVVDDWVESTGERASRILEEFHQGNDGQESDEETAQ</sequence>
<dbReference type="PANTHER" id="PTHR33376:SF4">
    <property type="entry name" value="SIALIC ACID-BINDING PERIPLASMIC PROTEIN SIAP"/>
    <property type="match status" value="1"/>
</dbReference>
<feature type="chain" id="PRO_5045905728" evidence="2">
    <location>
        <begin position="34"/>
        <end position="348"/>
    </location>
</feature>
<dbReference type="CDD" id="cd13602">
    <property type="entry name" value="PBP2_TRAP_BpDctp6_7"/>
    <property type="match status" value="1"/>
</dbReference>
<name>A0ABQ0U670_9GAMM</name>
<evidence type="ECO:0000313" key="4">
    <source>
        <dbReference type="Proteomes" id="UP000321121"/>
    </source>
</evidence>
<dbReference type="InterPro" id="IPR018389">
    <property type="entry name" value="DctP_fam"/>
</dbReference>
<dbReference type="InterPro" id="IPR038404">
    <property type="entry name" value="TRAP_DctP_sf"/>
</dbReference>
<evidence type="ECO:0000313" key="3">
    <source>
        <dbReference type="EMBL" id="GEK73656.1"/>
    </source>
</evidence>
<feature type="signal peptide" evidence="2">
    <location>
        <begin position="1"/>
        <end position="33"/>
    </location>
</feature>
<proteinExistence type="predicted"/>
<protein>
    <submittedName>
        <fullName evidence="3">C4-dicarboxylate ABC transporter</fullName>
    </submittedName>
</protein>
<keyword evidence="1 2" id="KW-0732">Signal</keyword>
<keyword evidence="4" id="KW-1185">Reference proteome</keyword>
<dbReference type="Gene3D" id="3.40.190.170">
    <property type="entry name" value="Bacterial extracellular solute-binding protein, family 7"/>
    <property type="match status" value="1"/>
</dbReference>
<dbReference type="RefSeq" id="WP_146909311.1">
    <property type="nucleotide sequence ID" value="NZ_BJUS01000026.1"/>
</dbReference>
<dbReference type="EMBL" id="BJUS01000026">
    <property type="protein sequence ID" value="GEK73656.1"/>
    <property type="molecule type" value="Genomic_DNA"/>
</dbReference>
<dbReference type="Pfam" id="PF03480">
    <property type="entry name" value="DctP"/>
    <property type="match status" value="1"/>
</dbReference>
<gene>
    <name evidence="3" type="ORF">HHA04nite_22000</name>
</gene>
<comment type="caution">
    <text evidence="3">The sequence shown here is derived from an EMBL/GenBank/DDBJ whole genome shotgun (WGS) entry which is preliminary data.</text>
</comment>
<evidence type="ECO:0000256" key="1">
    <source>
        <dbReference type="ARBA" id="ARBA00022729"/>
    </source>
</evidence>
<dbReference type="NCBIfam" id="NF037995">
    <property type="entry name" value="TRAP_S1"/>
    <property type="match status" value="1"/>
</dbReference>